<protein>
    <submittedName>
        <fullName evidence="1">Uncharacterized protein</fullName>
    </submittedName>
</protein>
<evidence type="ECO:0000313" key="1">
    <source>
        <dbReference type="EMBL" id="GIY53935.1"/>
    </source>
</evidence>
<accession>A0AAV4U838</accession>
<evidence type="ECO:0000313" key="2">
    <source>
        <dbReference type="Proteomes" id="UP001054945"/>
    </source>
</evidence>
<sequence length="89" mass="9873">MTTAETVALKSAHLSEMSLLEIHSVYQLLFSSQNFTLAGDLGGRRGGRWTEVGWTTRKADDNLEKHPCARGKGRTKTFKGEQNGIKGFF</sequence>
<dbReference type="EMBL" id="BPLR01012435">
    <property type="protein sequence ID" value="GIY53935.1"/>
    <property type="molecule type" value="Genomic_DNA"/>
</dbReference>
<keyword evidence="2" id="KW-1185">Reference proteome</keyword>
<dbReference type="Proteomes" id="UP001054945">
    <property type="component" value="Unassembled WGS sequence"/>
</dbReference>
<name>A0AAV4U838_CAEEX</name>
<proteinExistence type="predicted"/>
<reference evidence="1 2" key="1">
    <citation type="submission" date="2021-06" db="EMBL/GenBank/DDBJ databases">
        <title>Caerostris extrusa draft genome.</title>
        <authorList>
            <person name="Kono N."/>
            <person name="Arakawa K."/>
        </authorList>
    </citation>
    <scope>NUCLEOTIDE SEQUENCE [LARGE SCALE GENOMIC DNA]</scope>
</reference>
<dbReference type="AlphaFoldDB" id="A0AAV4U838"/>
<gene>
    <name evidence="1" type="ORF">CEXT_135031</name>
</gene>
<organism evidence="1 2">
    <name type="scientific">Caerostris extrusa</name>
    <name type="common">Bark spider</name>
    <name type="synonym">Caerostris bankana</name>
    <dbReference type="NCBI Taxonomy" id="172846"/>
    <lineage>
        <taxon>Eukaryota</taxon>
        <taxon>Metazoa</taxon>
        <taxon>Ecdysozoa</taxon>
        <taxon>Arthropoda</taxon>
        <taxon>Chelicerata</taxon>
        <taxon>Arachnida</taxon>
        <taxon>Araneae</taxon>
        <taxon>Araneomorphae</taxon>
        <taxon>Entelegynae</taxon>
        <taxon>Araneoidea</taxon>
        <taxon>Araneidae</taxon>
        <taxon>Caerostris</taxon>
    </lineage>
</organism>
<comment type="caution">
    <text evidence="1">The sequence shown here is derived from an EMBL/GenBank/DDBJ whole genome shotgun (WGS) entry which is preliminary data.</text>
</comment>